<dbReference type="EMBL" id="JABELX010000003">
    <property type="protein sequence ID" value="NNH69604.1"/>
    <property type="molecule type" value="Genomic_DNA"/>
</dbReference>
<gene>
    <name evidence="2" type="ORF">HLB23_06945</name>
</gene>
<name>A0A849BTY0_9NOCA</name>
<protein>
    <submittedName>
        <fullName evidence="2">Uncharacterized protein</fullName>
    </submittedName>
</protein>
<comment type="caution">
    <text evidence="2">The sequence shown here is derived from an EMBL/GenBank/DDBJ whole genome shotgun (WGS) entry which is preliminary data.</text>
</comment>
<evidence type="ECO:0000313" key="2">
    <source>
        <dbReference type="EMBL" id="NNH69604.1"/>
    </source>
</evidence>
<accession>A0A849BTY0</accession>
<evidence type="ECO:0000313" key="3">
    <source>
        <dbReference type="Proteomes" id="UP000586827"/>
    </source>
</evidence>
<dbReference type="AlphaFoldDB" id="A0A849BTY0"/>
<proteinExistence type="predicted"/>
<dbReference type="Proteomes" id="UP000586827">
    <property type="component" value="Unassembled WGS sequence"/>
</dbReference>
<keyword evidence="3" id="KW-1185">Reference proteome</keyword>
<sequence length="127" mass="13709">MTSINTSYIDTACIDAATTLSMQQIVPSVESASRGILAMRGIRLSSVRGSVVGVFGVHKNFETDLYAPQHIVMQDKPKGDWQPTADSAIFGAVGDTGLRPAHLPAAARTRNAHPATVIRSRHRSRLR</sequence>
<reference evidence="2 3" key="1">
    <citation type="submission" date="2020-05" db="EMBL/GenBank/DDBJ databases">
        <title>MicrobeNet Type strains.</title>
        <authorList>
            <person name="Nicholson A.C."/>
        </authorList>
    </citation>
    <scope>NUCLEOTIDE SEQUENCE [LARGE SCALE GENOMIC DNA]</scope>
    <source>
        <strain evidence="2 3">JCM 3224</strain>
    </source>
</reference>
<organism evidence="2 3">
    <name type="scientific">Nocardia uniformis</name>
    <dbReference type="NCBI Taxonomy" id="53432"/>
    <lineage>
        <taxon>Bacteria</taxon>
        <taxon>Bacillati</taxon>
        <taxon>Actinomycetota</taxon>
        <taxon>Actinomycetes</taxon>
        <taxon>Mycobacteriales</taxon>
        <taxon>Nocardiaceae</taxon>
        <taxon>Nocardia</taxon>
    </lineage>
</organism>
<evidence type="ECO:0000256" key="1">
    <source>
        <dbReference type="SAM" id="MobiDB-lite"/>
    </source>
</evidence>
<dbReference type="RefSeq" id="WP_067522941.1">
    <property type="nucleotide sequence ID" value="NZ_JABELX010000003.1"/>
</dbReference>
<feature type="region of interest" description="Disordered" evidence="1">
    <location>
        <begin position="107"/>
        <end position="127"/>
    </location>
</feature>